<keyword evidence="3" id="KW-1185">Reference proteome</keyword>
<evidence type="ECO:0000256" key="1">
    <source>
        <dbReference type="SAM" id="MobiDB-lite"/>
    </source>
</evidence>
<proteinExistence type="predicted"/>
<accession>A0A2T7NYV1</accession>
<name>A0A2T7NYV1_POMCA</name>
<comment type="caution">
    <text evidence="2">The sequence shown here is derived from an EMBL/GenBank/DDBJ whole genome shotgun (WGS) entry which is preliminary data.</text>
</comment>
<dbReference type="Proteomes" id="UP000245119">
    <property type="component" value="Linkage Group LG8"/>
</dbReference>
<gene>
    <name evidence="2" type="ORF">C0Q70_14015</name>
</gene>
<evidence type="ECO:0000313" key="2">
    <source>
        <dbReference type="EMBL" id="PVD26344.1"/>
    </source>
</evidence>
<reference evidence="2 3" key="1">
    <citation type="submission" date="2018-04" db="EMBL/GenBank/DDBJ databases">
        <title>The genome of golden apple snail Pomacea canaliculata provides insight into stress tolerance and invasive adaptation.</title>
        <authorList>
            <person name="Liu C."/>
            <person name="Liu B."/>
            <person name="Ren Y."/>
            <person name="Zhang Y."/>
            <person name="Wang H."/>
            <person name="Li S."/>
            <person name="Jiang F."/>
            <person name="Yin L."/>
            <person name="Zhang G."/>
            <person name="Qian W."/>
            <person name="Fan W."/>
        </authorList>
    </citation>
    <scope>NUCLEOTIDE SEQUENCE [LARGE SCALE GENOMIC DNA]</scope>
    <source>
        <strain evidence="2">SZHN2017</strain>
        <tissue evidence="2">Muscle</tissue>
    </source>
</reference>
<feature type="region of interest" description="Disordered" evidence="1">
    <location>
        <begin position="1"/>
        <end position="20"/>
    </location>
</feature>
<dbReference type="AlphaFoldDB" id="A0A2T7NYV1"/>
<sequence>MRLRKEKINARSPDQVTITPPRRVSTEAIDLPGVSLSDDKRDLKVYSDLASMSQMQRTHSGRNVPPQQPPDTDEAVFAKQAAFEKV</sequence>
<feature type="region of interest" description="Disordered" evidence="1">
    <location>
        <begin position="53"/>
        <end position="73"/>
    </location>
</feature>
<evidence type="ECO:0000313" key="3">
    <source>
        <dbReference type="Proteomes" id="UP000245119"/>
    </source>
</evidence>
<protein>
    <submittedName>
        <fullName evidence="2">Uncharacterized protein</fullName>
    </submittedName>
</protein>
<dbReference type="EMBL" id="PZQS01000008">
    <property type="protein sequence ID" value="PVD26344.1"/>
    <property type="molecule type" value="Genomic_DNA"/>
</dbReference>
<organism evidence="2 3">
    <name type="scientific">Pomacea canaliculata</name>
    <name type="common">Golden apple snail</name>
    <dbReference type="NCBI Taxonomy" id="400727"/>
    <lineage>
        <taxon>Eukaryota</taxon>
        <taxon>Metazoa</taxon>
        <taxon>Spiralia</taxon>
        <taxon>Lophotrochozoa</taxon>
        <taxon>Mollusca</taxon>
        <taxon>Gastropoda</taxon>
        <taxon>Caenogastropoda</taxon>
        <taxon>Architaenioglossa</taxon>
        <taxon>Ampullarioidea</taxon>
        <taxon>Ampullariidae</taxon>
        <taxon>Pomacea</taxon>
    </lineage>
</organism>